<dbReference type="InterPro" id="IPR013595">
    <property type="entry name" value="Pept_S33_TAP-like_C"/>
</dbReference>
<dbReference type="PANTHER" id="PTHR43248:SF29">
    <property type="entry name" value="TRIPEPTIDYL AMINOPEPTIDASE"/>
    <property type="match status" value="1"/>
</dbReference>
<keyword evidence="3" id="KW-0378">Hydrolase</keyword>
<dbReference type="InterPro" id="IPR029058">
    <property type="entry name" value="AB_hydrolase_fold"/>
</dbReference>
<evidence type="ECO:0000256" key="3">
    <source>
        <dbReference type="ARBA" id="ARBA00022801"/>
    </source>
</evidence>
<evidence type="ECO:0000313" key="6">
    <source>
        <dbReference type="EMBL" id="NYD57389.1"/>
    </source>
</evidence>
<proteinExistence type="inferred from homology"/>
<dbReference type="EMBL" id="JACCBE010000001">
    <property type="protein sequence ID" value="NYD57389.1"/>
    <property type="molecule type" value="Genomic_DNA"/>
</dbReference>
<evidence type="ECO:0000256" key="2">
    <source>
        <dbReference type="ARBA" id="ARBA00022729"/>
    </source>
</evidence>
<sequence length="528" mass="55241">MKQVVAIVVVLAMVLSALGLALALVLGGVLGSDDPAEAPQPRTGPAPTTSPSGDATEPPDEALAPFYSQSLDWQPCESDPAHECSRLEVPLDYSEPDGETIEVAVLRVPAADPDARIGSLVVNPGGPGAPGTTYAAAGDRVFRQPLLNRYDVVGFDPRGTGGSAPVDCLSDEELTEFLAGDPAPDEPAEVDALVADLEAFFEGCVERSGDLAAHVSTVEAARDMDVLRAALGETGLTYLGASYGTKLGATYAELFPERADRLVLDGAVDVGLSSRELNLGQAAGFERALRAYVADCVDAGDCFLGSTVQEGLDRIEEFLADVDEEPIEGPGGRELSVGTAFYGLITPLYVSDYWFLLSQGLEAAFEGDPTTLLLLADTYASRTPGGEYTDNSAEAIYAINCLDDPSTTPVSEIPAQVPDFLEASPTLGEVFAWSLVGCRGLEVEPDESTRLDDIDAAGAAPILVVGTTRDPATPYEWAEALADQLEPGVLLTRDGDGHTAYNSGNDCIDEAIEAFLLEGTVPADGTTC</sequence>
<dbReference type="RefSeq" id="WP_258017194.1">
    <property type="nucleotide sequence ID" value="NZ_CP059163.1"/>
</dbReference>
<dbReference type="Gene3D" id="3.40.50.1820">
    <property type="entry name" value="alpha/beta hydrolase"/>
    <property type="match status" value="1"/>
</dbReference>
<dbReference type="PANTHER" id="PTHR43248">
    <property type="entry name" value="2-SUCCINYL-6-HYDROXY-2,4-CYCLOHEXADIENE-1-CARBOXYLATE SYNTHASE"/>
    <property type="match status" value="1"/>
</dbReference>
<keyword evidence="7" id="KW-1185">Reference proteome</keyword>
<gene>
    <name evidence="6" type="ORF">BKA08_001627</name>
</gene>
<keyword evidence="2" id="KW-0732">Signal</keyword>
<comment type="caution">
    <text evidence="6">The sequence shown here is derived from an EMBL/GenBank/DDBJ whole genome shotgun (WGS) entry which is preliminary data.</text>
</comment>
<dbReference type="AlphaFoldDB" id="A0A7Y9F0J8"/>
<evidence type="ECO:0000256" key="4">
    <source>
        <dbReference type="SAM" id="MobiDB-lite"/>
    </source>
</evidence>
<dbReference type="InterPro" id="IPR051601">
    <property type="entry name" value="Serine_prot/Carboxylest_S33"/>
</dbReference>
<protein>
    <submittedName>
        <fullName evidence="6">Pimeloyl-ACP methyl ester carboxylesterase</fullName>
    </submittedName>
</protein>
<reference evidence="6 7" key="1">
    <citation type="submission" date="2020-07" db="EMBL/GenBank/DDBJ databases">
        <title>Sequencing the genomes of 1000 actinobacteria strains.</title>
        <authorList>
            <person name="Klenk H.-P."/>
        </authorList>
    </citation>
    <scope>NUCLEOTIDE SEQUENCE [LARGE SCALE GENOMIC DNA]</scope>
    <source>
        <strain evidence="6 7">DSM 18965</strain>
    </source>
</reference>
<name>A0A7Y9F0J8_9ACTN</name>
<evidence type="ECO:0000259" key="5">
    <source>
        <dbReference type="Pfam" id="PF08386"/>
    </source>
</evidence>
<evidence type="ECO:0000256" key="1">
    <source>
        <dbReference type="ARBA" id="ARBA00010088"/>
    </source>
</evidence>
<feature type="domain" description="Peptidase S33 tripeptidyl aminopeptidase-like C-terminal" evidence="5">
    <location>
        <begin position="425"/>
        <end position="528"/>
    </location>
</feature>
<feature type="region of interest" description="Disordered" evidence="4">
    <location>
        <begin position="35"/>
        <end position="62"/>
    </location>
</feature>
<dbReference type="SUPFAM" id="SSF53474">
    <property type="entry name" value="alpha/beta-Hydrolases"/>
    <property type="match status" value="1"/>
</dbReference>
<dbReference type="Proteomes" id="UP000516957">
    <property type="component" value="Unassembled WGS sequence"/>
</dbReference>
<organism evidence="6 7">
    <name type="scientific">Nocardioides marinisabuli</name>
    <dbReference type="NCBI Taxonomy" id="419476"/>
    <lineage>
        <taxon>Bacteria</taxon>
        <taxon>Bacillati</taxon>
        <taxon>Actinomycetota</taxon>
        <taxon>Actinomycetes</taxon>
        <taxon>Propionibacteriales</taxon>
        <taxon>Nocardioidaceae</taxon>
        <taxon>Nocardioides</taxon>
    </lineage>
</organism>
<evidence type="ECO:0000313" key="7">
    <source>
        <dbReference type="Proteomes" id="UP000516957"/>
    </source>
</evidence>
<accession>A0A7Y9F0J8</accession>
<dbReference type="Pfam" id="PF08386">
    <property type="entry name" value="Abhydrolase_4"/>
    <property type="match status" value="1"/>
</dbReference>
<dbReference type="GO" id="GO:0016787">
    <property type="term" value="F:hydrolase activity"/>
    <property type="evidence" value="ECO:0007669"/>
    <property type="project" value="UniProtKB-KW"/>
</dbReference>
<comment type="similarity">
    <text evidence="1">Belongs to the peptidase S33 family.</text>
</comment>